<proteinExistence type="predicted"/>
<comment type="caution">
    <text evidence="1">The sequence shown here is derived from an EMBL/GenBank/DDBJ whole genome shotgun (WGS) entry which is preliminary data.</text>
</comment>
<sequence>MIKPLRRPSRARSRRMASSLSFAFLAFIAIICLCPAVAAQDSTDKSQYGTVIGIDLGTTAEVGLKSLPTIKVIV</sequence>
<reference evidence="1" key="1">
    <citation type="journal article" date="2021" name="New Phytol.">
        <title>Evolutionary innovations through gain and loss of genes in the ectomycorrhizal Boletales.</title>
        <authorList>
            <person name="Wu G."/>
            <person name="Miyauchi S."/>
            <person name="Morin E."/>
            <person name="Kuo A."/>
            <person name="Drula E."/>
            <person name="Varga T."/>
            <person name="Kohler A."/>
            <person name="Feng B."/>
            <person name="Cao Y."/>
            <person name="Lipzen A."/>
            <person name="Daum C."/>
            <person name="Hundley H."/>
            <person name="Pangilinan J."/>
            <person name="Johnson J."/>
            <person name="Barry K."/>
            <person name="LaButti K."/>
            <person name="Ng V."/>
            <person name="Ahrendt S."/>
            <person name="Min B."/>
            <person name="Choi I.G."/>
            <person name="Park H."/>
            <person name="Plett J.M."/>
            <person name="Magnuson J."/>
            <person name="Spatafora J.W."/>
            <person name="Nagy L.G."/>
            <person name="Henrissat B."/>
            <person name="Grigoriev I.V."/>
            <person name="Yang Z.L."/>
            <person name="Xu J."/>
            <person name="Martin F.M."/>
        </authorList>
    </citation>
    <scope>NUCLEOTIDE SEQUENCE</scope>
    <source>
        <strain evidence="1">ATCC 28755</strain>
    </source>
</reference>
<name>A0ACB8AA82_9AGAM</name>
<accession>A0ACB8AA82</accession>
<evidence type="ECO:0000313" key="1">
    <source>
        <dbReference type="EMBL" id="KAH7909979.1"/>
    </source>
</evidence>
<organism evidence="1 2">
    <name type="scientific">Hygrophoropsis aurantiaca</name>
    <dbReference type="NCBI Taxonomy" id="72124"/>
    <lineage>
        <taxon>Eukaryota</taxon>
        <taxon>Fungi</taxon>
        <taxon>Dikarya</taxon>
        <taxon>Basidiomycota</taxon>
        <taxon>Agaricomycotina</taxon>
        <taxon>Agaricomycetes</taxon>
        <taxon>Agaricomycetidae</taxon>
        <taxon>Boletales</taxon>
        <taxon>Coniophorineae</taxon>
        <taxon>Hygrophoropsidaceae</taxon>
        <taxon>Hygrophoropsis</taxon>
    </lineage>
</organism>
<dbReference type="Proteomes" id="UP000790377">
    <property type="component" value="Unassembled WGS sequence"/>
</dbReference>
<gene>
    <name evidence="1" type="ORF">BJ138DRAFT_1114488</name>
</gene>
<dbReference type="EMBL" id="MU267732">
    <property type="protein sequence ID" value="KAH7909979.1"/>
    <property type="molecule type" value="Genomic_DNA"/>
</dbReference>
<keyword evidence="2" id="KW-1185">Reference proteome</keyword>
<protein>
    <submittedName>
        <fullName evidence="1">Uncharacterized protein</fullName>
    </submittedName>
</protein>
<evidence type="ECO:0000313" key="2">
    <source>
        <dbReference type="Proteomes" id="UP000790377"/>
    </source>
</evidence>